<dbReference type="EMBL" id="JAPWTJ010001811">
    <property type="protein sequence ID" value="KAJ8969401.1"/>
    <property type="molecule type" value="Genomic_DNA"/>
</dbReference>
<keyword evidence="6" id="KW-0226">DNA condensation</keyword>
<dbReference type="Pfam" id="PF12719">
    <property type="entry name" value="Cnd3"/>
    <property type="match status" value="2"/>
</dbReference>
<evidence type="ECO:0000256" key="2">
    <source>
        <dbReference type="ARBA" id="ARBA00006533"/>
    </source>
</evidence>
<evidence type="ECO:0000256" key="8">
    <source>
        <dbReference type="SAM" id="Coils"/>
    </source>
</evidence>
<name>A0ABQ9IYZ4_9CUCU</name>
<comment type="subcellular location">
    <subcellularLocation>
        <location evidence="1">Chromosome</location>
    </subcellularLocation>
</comment>
<comment type="caution">
    <text evidence="10">The sequence shown here is derived from an EMBL/GenBank/DDBJ whole genome shotgun (WGS) entry which is preliminary data.</text>
</comment>
<dbReference type="Proteomes" id="UP001162164">
    <property type="component" value="Unassembled WGS sequence"/>
</dbReference>
<evidence type="ECO:0000259" key="9">
    <source>
        <dbReference type="Pfam" id="PF12719"/>
    </source>
</evidence>
<dbReference type="SUPFAM" id="SSF48371">
    <property type="entry name" value="ARM repeat"/>
    <property type="match status" value="1"/>
</dbReference>
<evidence type="ECO:0000256" key="6">
    <source>
        <dbReference type="ARBA" id="ARBA00023067"/>
    </source>
</evidence>
<keyword evidence="11" id="KW-1185">Reference proteome</keyword>
<keyword evidence="4" id="KW-0132">Cell division</keyword>
<sequence length="527" mass="59739">MNVLRDELERILPEFVYFSNTYYTQVKKEVTTVEFLEQQFILKQFFMIIKTYDFADVTNRQYLNSLVCNILEKAILMSDVTELVISTLENTIPNIDSRSLFVSEIISEIMYPMNSEEGQKEEAEKEYQLSQIRVKMNCLLEEQSEAVRQEKFIEADRLKHEIGELHSTLKKLKEAQFSPQQVKKKTDIPTIIKYLDVAAGLLLSPQITCLTPSLKTLKDNVIQELLIYDNDNVRAKALRCYALCCIVDKQCASSGIHIFSTPIFAYQIGEECDTQTLLICIGAVVDLLRIYGSQLMAAPSNEALSESMEEAHERVFAGGTSLTDLIQGLVDLMDDEQYEIQEKAAYGLCQLVLKNDAEKLTQFIGYTLNRIPSTNESASQLEEAVLMTIKAIAFAPKISPLADVNIENIAKFMIALCKTSPEGPNIHKNLASTLCFEIKGKPKNKLNLILSKILLMLDIPDDKVTIKDLQKICDQIRDDVTDRTVLNNIVKFASLLTSKYVRNISVIEETNKKEDDEVFNNLSSRNI</sequence>
<evidence type="ECO:0000313" key="10">
    <source>
        <dbReference type="EMBL" id="KAJ8969401.1"/>
    </source>
</evidence>
<evidence type="ECO:0000256" key="4">
    <source>
        <dbReference type="ARBA" id="ARBA00022618"/>
    </source>
</evidence>
<feature type="domain" description="Nuclear condensin complex subunit 3 C-terminal" evidence="9">
    <location>
        <begin position="195"/>
        <end position="355"/>
    </location>
</feature>
<keyword evidence="5" id="KW-0498">Mitosis</keyword>
<comment type="similarity">
    <text evidence="2">Belongs to the CND3 (condensin subunit 3) family.</text>
</comment>
<gene>
    <name evidence="10" type="ORF">NQ317_010309</name>
</gene>
<evidence type="ECO:0000256" key="1">
    <source>
        <dbReference type="ARBA" id="ARBA00004286"/>
    </source>
</evidence>
<feature type="domain" description="Nuclear condensin complex subunit 3 C-terminal" evidence="9">
    <location>
        <begin position="356"/>
        <end position="459"/>
    </location>
</feature>
<dbReference type="PANTHER" id="PTHR14418:SF5">
    <property type="entry name" value="CONDENSIN COMPLEX SUBUNIT 3"/>
    <property type="match status" value="1"/>
</dbReference>
<keyword evidence="7" id="KW-0131">Cell cycle</keyword>
<dbReference type="PANTHER" id="PTHR14418">
    <property type="entry name" value="CONDENSIN COMPLEX SUBUNIT 3-RELATED"/>
    <property type="match status" value="1"/>
</dbReference>
<proteinExistence type="inferred from homology"/>
<evidence type="ECO:0000313" key="11">
    <source>
        <dbReference type="Proteomes" id="UP001162164"/>
    </source>
</evidence>
<evidence type="ECO:0000256" key="7">
    <source>
        <dbReference type="ARBA" id="ARBA00023306"/>
    </source>
</evidence>
<keyword evidence="8" id="KW-0175">Coiled coil</keyword>
<dbReference type="InterPro" id="IPR016024">
    <property type="entry name" value="ARM-type_fold"/>
</dbReference>
<reference evidence="10" key="1">
    <citation type="journal article" date="2023" name="Insect Mol. Biol.">
        <title>Genome sequencing provides insights into the evolution of gene families encoding plant cell wall-degrading enzymes in longhorned beetles.</title>
        <authorList>
            <person name="Shin N.R."/>
            <person name="Okamura Y."/>
            <person name="Kirsch R."/>
            <person name="Pauchet Y."/>
        </authorList>
    </citation>
    <scope>NUCLEOTIDE SEQUENCE</scope>
    <source>
        <strain evidence="10">MMC_N1</strain>
    </source>
</reference>
<evidence type="ECO:0000256" key="5">
    <source>
        <dbReference type="ARBA" id="ARBA00022776"/>
    </source>
</evidence>
<dbReference type="Gene3D" id="1.25.10.10">
    <property type="entry name" value="Leucine-rich Repeat Variant"/>
    <property type="match status" value="1"/>
</dbReference>
<dbReference type="InterPro" id="IPR011989">
    <property type="entry name" value="ARM-like"/>
</dbReference>
<protein>
    <recommendedName>
        <fullName evidence="9">Nuclear condensin complex subunit 3 C-terminal domain-containing protein</fullName>
    </recommendedName>
</protein>
<accession>A0ABQ9IYZ4</accession>
<dbReference type="InterPro" id="IPR027165">
    <property type="entry name" value="CND3"/>
</dbReference>
<organism evidence="10 11">
    <name type="scientific">Molorchus minor</name>
    <dbReference type="NCBI Taxonomy" id="1323400"/>
    <lineage>
        <taxon>Eukaryota</taxon>
        <taxon>Metazoa</taxon>
        <taxon>Ecdysozoa</taxon>
        <taxon>Arthropoda</taxon>
        <taxon>Hexapoda</taxon>
        <taxon>Insecta</taxon>
        <taxon>Pterygota</taxon>
        <taxon>Neoptera</taxon>
        <taxon>Endopterygota</taxon>
        <taxon>Coleoptera</taxon>
        <taxon>Polyphaga</taxon>
        <taxon>Cucujiformia</taxon>
        <taxon>Chrysomeloidea</taxon>
        <taxon>Cerambycidae</taxon>
        <taxon>Lamiinae</taxon>
        <taxon>Monochamini</taxon>
        <taxon>Molorchus</taxon>
    </lineage>
</organism>
<evidence type="ECO:0000256" key="3">
    <source>
        <dbReference type="ARBA" id="ARBA00022454"/>
    </source>
</evidence>
<keyword evidence="3" id="KW-0158">Chromosome</keyword>
<feature type="coiled-coil region" evidence="8">
    <location>
        <begin position="113"/>
        <end position="175"/>
    </location>
</feature>
<dbReference type="InterPro" id="IPR025977">
    <property type="entry name" value="Cnd3_C"/>
</dbReference>